<sequence>MSINKTSGTSCMLRKGQLYWIVAESGIMIRLKKYERFQPWLEVILMPPTALQIITIKMNKWTLLATRKQRAEAAATKVFKAVTVVSETRKWTTQIKERIMAGARGRDHLLVLMHVWRRASTT</sequence>
<dbReference type="Proteomes" id="UP000232323">
    <property type="component" value="Unassembled WGS sequence"/>
</dbReference>
<protein>
    <submittedName>
        <fullName evidence="1">Uncharacterized protein</fullName>
    </submittedName>
</protein>
<reference evidence="1 2" key="1">
    <citation type="submission" date="2017-08" db="EMBL/GenBank/DDBJ databases">
        <title>Acidophilic green algal genome provides insights into adaptation to an acidic environment.</title>
        <authorList>
            <person name="Hirooka S."/>
            <person name="Hirose Y."/>
            <person name="Kanesaki Y."/>
            <person name="Higuchi S."/>
            <person name="Fujiwara T."/>
            <person name="Onuma R."/>
            <person name="Era A."/>
            <person name="Ohbayashi R."/>
            <person name="Uzuka A."/>
            <person name="Nozaki H."/>
            <person name="Yoshikawa H."/>
            <person name="Miyagishima S.Y."/>
        </authorList>
    </citation>
    <scope>NUCLEOTIDE SEQUENCE [LARGE SCALE GENOMIC DNA]</scope>
    <source>
        <strain evidence="1 2">NIES-2499</strain>
    </source>
</reference>
<proteinExistence type="predicted"/>
<keyword evidence="2" id="KW-1185">Reference proteome</keyword>
<comment type="caution">
    <text evidence="1">The sequence shown here is derived from an EMBL/GenBank/DDBJ whole genome shotgun (WGS) entry which is preliminary data.</text>
</comment>
<evidence type="ECO:0000313" key="2">
    <source>
        <dbReference type="Proteomes" id="UP000232323"/>
    </source>
</evidence>
<dbReference type="AlphaFoldDB" id="A0A250X445"/>
<accession>A0A250X445</accession>
<dbReference type="EMBL" id="BEGY01000027">
    <property type="protein sequence ID" value="GAX77826.1"/>
    <property type="molecule type" value="Genomic_DNA"/>
</dbReference>
<organism evidence="1 2">
    <name type="scientific">Chlamydomonas eustigma</name>
    <dbReference type="NCBI Taxonomy" id="1157962"/>
    <lineage>
        <taxon>Eukaryota</taxon>
        <taxon>Viridiplantae</taxon>
        <taxon>Chlorophyta</taxon>
        <taxon>core chlorophytes</taxon>
        <taxon>Chlorophyceae</taxon>
        <taxon>CS clade</taxon>
        <taxon>Chlamydomonadales</taxon>
        <taxon>Chlamydomonadaceae</taxon>
        <taxon>Chlamydomonas</taxon>
    </lineage>
</organism>
<name>A0A250X445_9CHLO</name>
<gene>
    <name evidence="1" type="ORF">CEUSTIGMA_g5269.t1</name>
</gene>
<evidence type="ECO:0000313" key="1">
    <source>
        <dbReference type="EMBL" id="GAX77826.1"/>
    </source>
</evidence>